<comment type="caution">
    <text evidence="1">The sequence shown here is derived from an EMBL/GenBank/DDBJ whole genome shotgun (WGS) entry which is preliminary data.</text>
</comment>
<name>A0A1Q2YLF5_9ASCO</name>
<dbReference type="AlphaFoldDB" id="A0A1Q2YLF5"/>
<proteinExistence type="predicted"/>
<keyword evidence="2" id="KW-1185">Reference proteome</keyword>
<dbReference type="Proteomes" id="UP000186136">
    <property type="component" value="Unassembled WGS sequence"/>
</dbReference>
<reference evidence="1 2" key="1">
    <citation type="submission" date="2016-08" db="EMBL/GenBank/DDBJ databases">
        <title>Whole genome shotgun sequence of Pichia membranifaciens KS47-1.</title>
        <authorList>
            <person name="Konishi M."/>
            <person name="Ishida M."/>
            <person name="Arakawa T."/>
            <person name="Kato Y."/>
            <person name="Horiuchi J."/>
        </authorList>
    </citation>
    <scope>NUCLEOTIDE SEQUENCE [LARGE SCALE GENOMIC DNA]</scope>
    <source>
        <strain evidence="1 2">KS47-1</strain>
    </source>
</reference>
<organism evidence="1 2">
    <name type="scientific">Pichia membranifaciens</name>
    <dbReference type="NCBI Taxonomy" id="4926"/>
    <lineage>
        <taxon>Eukaryota</taxon>
        <taxon>Fungi</taxon>
        <taxon>Dikarya</taxon>
        <taxon>Ascomycota</taxon>
        <taxon>Saccharomycotina</taxon>
        <taxon>Pichiomycetes</taxon>
        <taxon>Pichiales</taxon>
        <taxon>Pichiaceae</taxon>
        <taxon>Pichia</taxon>
    </lineage>
</organism>
<gene>
    <name evidence="1" type="ORF">PMKS-003898</name>
</gene>
<protein>
    <submittedName>
        <fullName evidence="1">Uncharacterized protein</fullName>
    </submittedName>
</protein>
<accession>A0A1Q2YLF5</accession>
<evidence type="ECO:0000313" key="1">
    <source>
        <dbReference type="EMBL" id="GAV30387.1"/>
    </source>
</evidence>
<evidence type="ECO:0000313" key="2">
    <source>
        <dbReference type="Proteomes" id="UP000186136"/>
    </source>
</evidence>
<sequence length="116" mass="11261">MIGGIVARDGVVVCPATAVPRVAAGAIEVRFRGRDDVRDRLLYRGNGVCMGVVLGGGRSGNVFKDAQALERLGVGVGVNTGADAAAAAGVSVDVGVACISSGAIPAGAGAARGEGI</sequence>
<dbReference type="EMBL" id="BDGI01000176">
    <property type="protein sequence ID" value="GAV30387.1"/>
    <property type="molecule type" value="Genomic_DNA"/>
</dbReference>